<comment type="caution">
    <text evidence="2">The sequence shown here is derived from an EMBL/GenBank/DDBJ whole genome shotgun (WGS) entry which is preliminary data.</text>
</comment>
<dbReference type="InterPro" id="IPR014729">
    <property type="entry name" value="Rossmann-like_a/b/a_fold"/>
</dbReference>
<dbReference type="GO" id="GO:0000270">
    <property type="term" value="P:peptidoglycan metabolic process"/>
    <property type="evidence" value="ECO:0007669"/>
    <property type="project" value="TreeGrafter"/>
</dbReference>
<evidence type="ECO:0000313" key="2">
    <source>
        <dbReference type="EMBL" id="MCW3804184.1"/>
    </source>
</evidence>
<evidence type="ECO:0000259" key="1">
    <source>
        <dbReference type="Pfam" id="PF02698"/>
    </source>
</evidence>
<dbReference type="InterPro" id="IPR003848">
    <property type="entry name" value="DUF218"/>
</dbReference>
<protein>
    <submittedName>
        <fullName evidence="2">YdcF family protein</fullName>
    </submittedName>
</protein>
<dbReference type="EMBL" id="JAPDPI010000001">
    <property type="protein sequence ID" value="MCW3804184.1"/>
    <property type="molecule type" value="Genomic_DNA"/>
</dbReference>
<dbReference type="PANTHER" id="PTHR30336">
    <property type="entry name" value="INNER MEMBRANE PROTEIN, PROBABLE PERMEASE"/>
    <property type="match status" value="1"/>
</dbReference>
<reference evidence="2" key="1">
    <citation type="submission" date="2022-10" db="EMBL/GenBank/DDBJ databases">
        <authorList>
            <person name="Yu W.X."/>
        </authorList>
    </citation>
    <scope>NUCLEOTIDE SEQUENCE</scope>
    <source>
        <strain evidence="2">D04</strain>
    </source>
</reference>
<dbReference type="Gene3D" id="3.40.50.620">
    <property type="entry name" value="HUPs"/>
    <property type="match status" value="1"/>
</dbReference>
<dbReference type="GO" id="GO:0043164">
    <property type="term" value="P:Gram-negative-bacterium-type cell wall biogenesis"/>
    <property type="evidence" value="ECO:0007669"/>
    <property type="project" value="TreeGrafter"/>
</dbReference>
<dbReference type="Pfam" id="PF02698">
    <property type="entry name" value="DUF218"/>
    <property type="match status" value="1"/>
</dbReference>
<accession>A0AAE3MAQ7</accession>
<dbReference type="InterPro" id="IPR051599">
    <property type="entry name" value="Cell_Envelope_Assoc"/>
</dbReference>
<dbReference type="RefSeq" id="WP_301197407.1">
    <property type="nucleotide sequence ID" value="NZ_JAPDPI010000001.1"/>
</dbReference>
<evidence type="ECO:0000313" key="3">
    <source>
        <dbReference type="Proteomes" id="UP001207408"/>
    </source>
</evidence>
<feature type="domain" description="DUF218" evidence="1">
    <location>
        <begin position="30"/>
        <end position="198"/>
    </location>
</feature>
<proteinExistence type="predicted"/>
<dbReference type="GO" id="GO:0005886">
    <property type="term" value="C:plasma membrane"/>
    <property type="evidence" value="ECO:0007669"/>
    <property type="project" value="TreeGrafter"/>
</dbReference>
<organism evidence="2 3">
    <name type="scientific">Plebeiibacterium marinum</name>
    <dbReference type="NCBI Taxonomy" id="2992111"/>
    <lineage>
        <taxon>Bacteria</taxon>
        <taxon>Pseudomonadati</taxon>
        <taxon>Bacteroidota</taxon>
        <taxon>Bacteroidia</taxon>
        <taxon>Marinilabiliales</taxon>
        <taxon>Marinilabiliaceae</taxon>
        <taxon>Plebeiibacterium</taxon>
    </lineage>
</organism>
<dbReference type="AlphaFoldDB" id="A0AAE3MAQ7"/>
<sequence>MIFSNQLLFYYVSGWWEGELERTEKVDHYDGIILLGGFSNYRSQSDRIQFTQSTDRMNQALSLYKQGKADWFVFSGGSARIIVKERMEGEFLKGYLHLMGIPNDSLLVEWQSRNTHENAVETKKMLCAHGIENGKFLLVTSGFHMKRALGCFKKEGINVDSFKTDALQSYLPPDFADAITPSAGTLAMWERLFREWVGYVVYKMKGFVL</sequence>
<dbReference type="CDD" id="cd06259">
    <property type="entry name" value="YdcF-like"/>
    <property type="match status" value="1"/>
</dbReference>
<dbReference type="Proteomes" id="UP001207408">
    <property type="component" value="Unassembled WGS sequence"/>
</dbReference>
<dbReference type="PANTHER" id="PTHR30336:SF4">
    <property type="entry name" value="ENVELOPE BIOGENESIS FACTOR ELYC"/>
    <property type="match status" value="1"/>
</dbReference>
<gene>
    <name evidence="2" type="ORF">OM074_01035</name>
</gene>
<keyword evidence="3" id="KW-1185">Reference proteome</keyword>
<name>A0AAE3MAQ7_9BACT</name>